<dbReference type="SMART" id="SM00043">
    <property type="entry name" value="CY"/>
    <property type="match status" value="2"/>
</dbReference>
<proteinExistence type="predicted"/>
<dbReference type="GO" id="GO:0004869">
    <property type="term" value="F:cysteine-type endopeptidase inhibitor activity"/>
    <property type="evidence" value="ECO:0007669"/>
    <property type="project" value="UniProtKB-KW"/>
</dbReference>
<dbReference type="PANTHER" id="PTHR47364:SF2">
    <property type="entry name" value="CYSTEINE PROTEINASE INHIBITOR 5"/>
    <property type="match status" value="1"/>
</dbReference>
<dbReference type="InterPro" id="IPR000010">
    <property type="entry name" value="Cystatin_dom"/>
</dbReference>
<comment type="caution">
    <text evidence="5">The sequence shown here is derived from an EMBL/GenBank/DDBJ whole genome shotgun (WGS) entry which is preliminary data.</text>
</comment>
<keyword evidence="3" id="KW-0732">Signal</keyword>
<dbReference type="CDD" id="cd00042">
    <property type="entry name" value="CY"/>
    <property type="match status" value="2"/>
</dbReference>
<dbReference type="SUPFAM" id="SSF54403">
    <property type="entry name" value="Cystatin/monellin"/>
    <property type="match status" value="2"/>
</dbReference>
<dbReference type="Proteomes" id="UP001370490">
    <property type="component" value="Unassembled WGS sequence"/>
</dbReference>
<feature type="chain" id="PRO_5042880719" evidence="3">
    <location>
        <begin position="23"/>
        <end position="219"/>
    </location>
</feature>
<dbReference type="Gene3D" id="3.10.450.10">
    <property type="match status" value="2"/>
</dbReference>
<protein>
    <submittedName>
        <fullName evidence="5">Cystatin domain</fullName>
    </submittedName>
</protein>
<dbReference type="Pfam" id="PF16845">
    <property type="entry name" value="SQAPI"/>
    <property type="match status" value="2"/>
</dbReference>
<keyword evidence="1" id="KW-0646">Protease inhibitor</keyword>
<accession>A0AAN8Z0E4</accession>
<evidence type="ECO:0000256" key="3">
    <source>
        <dbReference type="SAM" id="SignalP"/>
    </source>
</evidence>
<evidence type="ECO:0000259" key="4">
    <source>
        <dbReference type="SMART" id="SM00043"/>
    </source>
</evidence>
<feature type="signal peptide" evidence="3">
    <location>
        <begin position="1"/>
        <end position="22"/>
    </location>
</feature>
<dbReference type="EMBL" id="JBAMMX010000021">
    <property type="protein sequence ID" value="KAK6919727.1"/>
    <property type="molecule type" value="Genomic_DNA"/>
</dbReference>
<feature type="domain" description="Cystatin" evidence="4">
    <location>
        <begin position="22"/>
        <end position="112"/>
    </location>
</feature>
<name>A0AAN8Z0E4_9MAGN</name>
<dbReference type="PANTHER" id="PTHR47364">
    <property type="entry name" value="CYSTEINE PROTEINASE INHIBITOR 5"/>
    <property type="match status" value="1"/>
</dbReference>
<evidence type="ECO:0000313" key="6">
    <source>
        <dbReference type="Proteomes" id="UP001370490"/>
    </source>
</evidence>
<sequence length="219" mass="24080">MVKVEILALVLSIMVLQDSVSALFDGCNPINNLNDPHVVEIAKFALSEINNQINTRPLKLKSVDQGCSQVVAGISYLLRISTVETMGIDLIKKFETSKTIEKMVKVEILALVLSIMVLQDSVSALFDGCNPINNLNDPHVVEIAEFAVSEINKQINTRPLKFKSIHQGCSQVVAGISYLLRISTVETMGIDLIKKFEVLVWEKAGSGDKKLISFKPINA</sequence>
<feature type="domain" description="Cystatin" evidence="4">
    <location>
        <begin position="124"/>
        <end position="217"/>
    </location>
</feature>
<dbReference type="InterPro" id="IPR046350">
    <property type="entry name" value="Cystatin_sf"/>
</dbReference>
<evidence type="ECO:0000313" key="5">
    <source>
        <dbReference type="EMBL" id="KAK6919727.1"/>
    </source>
</evidence>
<organism evidence="5 6">
    <name type="scientific">Dillenia turbinata</name>
    <dbReference type="NCBI Taxonomy" id="194707"/>
    <lineage>
        <taxon>Eukaryota</taxon>
        <taxon>Viridiplantae</taxon>
        <taxon>Streptophyta</taxon>
        <taxon>Embryophyta</taxon>
        <taxon>Tracheophyta</taxon>
        <taxon>Spermatophyta</taxon>
        <taxon>Magnoliopsida</taxon>
        <taxon>eudicotyledons</taxon>
        <taxon>Gunneridae</taxon>
        <taxon>Pentapetalae</taxon>
        <taxon>Dilleniales</taxon>
        <taxon>Dilleniaceae</taxon>
        <taxon>Dillenia</taxon>
    </lineage>
</organism>
<keyword evidence="6" id="KW-1185">Reference proteome</keyword>
<keyword evidence="2" id="KW-0789">Thiol protease inhibitor</keyword>
<gene>
    <name evidence="5" type="ORF">RJ641_015631</name>
</gene>
<dbReference type="AlphaFoldDB" id="A0AAN8Z0E4"/>
<evidence type="ECO:0000256" key="1">
    <source>
        <dbReference type="ARBA" id="ARBA00022690"/>
    </source>
</evidence>
<evidence type="ECO:0000256" key="2">
    <source>
        <dbReference type="ARBA" id="ARBA00022704"/>
    </source>
</evidence>
<reference evidence="5 6" key="1">
    <citation type="submission" date="2023-12" db="EMBL/GenBank/DDBJ databases">
        <title>A high-quality genome assembly for Dillenia turbinata (Dilleniales).</title>
        <authorList>
            <person name="Chanderbali A."/>
        </authorList>
    </citation>
    <scope>NUCLEOTIDE SEQUENCE [LARGE SCALE GENOMIC DNA]</scope>
    <source>
        <strain evidence="5">LSX21</strain>
        <tissue evidence="5">Leaf</tissue>
    </source>
</reference>